<reference evidence="1" key="2">
    <citation type="journal article" date="2015" name="Fish Shellfish Immunol.">
        <title>Early steps in the European eel (Anguilla anguilla)-Vibrio vulnificus interaction in the gills: Role of the RtxA13 toxin.</title>
        <authorList>
            <person name="Callol A."/>
            <person name="Pajuelo D."/>
            <person name="Ebbesson L."/>
            <person name="Teles M."/>
            <person name="MacKenzie S."/>
            <person name="Amaro C."/>
        </authorList>
    </citation>
    <scope>NUCLEOTIDE SEQUENCE</scope>
</reference>
<proteinExistence type="predicted"/>
<accession>A0A0E9UF03</accession>
<dbReference type="AlphaFoldDB" id="A0A0E9UF03"/>
<sequence length="38" mass="4243">MTFNYNFQATFTDIQVRSVVGYDITLCSELPGDIQGTP</sequence>
<reference evidence="1" key="1">
    <citation type="submission" date="2014-11" db="EMBL/GenBank/DDBJ databases">
        <authorList>
            <person name="Amaro Gonzalez C."/>
        </authorList>
    </citation>
    <scope>NUCLEOTIDE SEQUENCE</scope>
</reference>
<dbReference type="EMBL" id="GBXM01045044">
    <property type="protein sequence ID" value="JAH63533.1"/>
    <property type="molecule type" value="Transcribed_RNA"/>
</dbReference>
<name>A0A0E9UF03_ANGAN</name>
<organism evidence="1">
    <name type="scientific">Anguilla anguilla</name>
    <name type="common">European freshwater eel</name>
    <name type="synonym">Muraena anguilla</name>
    <dbReference type="NCBI Taxonomy" id="7936"/>
    <lineage>
        <taxon>Eukaryota</taxon>
        <taxon>Metazoa</taxon>
        <taxon>Chordata</taxon>
        <taxon>Craniata</taxon>
        <taxon>Vertebrata</taxon>
        <taxon>Euteleostomi</taxon>
        <taxon>Actinopterygii</taxon>
        <taxon>Neopterygii</taxon>
        <taxon>Teleostei</taxon>
        <taxon>Anguilliformes</taxon>
        <taxon>Anguillidae</taxon>
        <taxon>Anguilla</taxon>
    </lineage>
</organism>
<evidence type="ECO:0000313" key="1">
    <source>
        <dbReference type="EMBL" id="JAH63533.1"/>
    </source>
</evidence>
<protein>
    <submittedName>
        <fullName evidence="1">Uncharacterized protein</fullName>
    </submittedName>
</protein>